<protein>
    <submittedName>
        <fullName evidence="2">30S ribosomal protein S1</fullName>
    </submittedName>
</protein>
<evidence type="ECO:0000313" key="2">
    <source>
        <dbReference type="EMBL" id="KKQ35660.1"/>
    </source>
</evidence>
<organism evidence="2 3">
    <name type="scientific">Candidatus Nomurabacteria bacterium GW2011_GWB1_37_5</name>
    <dbReference type="NCBI Taxonomy" id="1618742"/>
    <lineage>
        <taxon>Bacteria</taxon>
        <taxon>Candidatus Nomuraibacteriota</taxon>
    </lineage>
</organism>
<dbReference type="Pfam" id="PF00575">
    <property type="entry name" value="S1"/>
    <property type="match status" value="1"/>
</dbReference>
<dbReference type="PROSITE" id="PS50126">
    <property type="entry name" value="S1"/>
    <property type="match status" value="1"/>
</dbReference>
<dbReference type="Gene3D" id="2.40.50.140">
    <property type="entry name" value="Nucleic acid-binding proteins"/>
    <property type="match status" value="1"/>
</dbReference>
<dbReference type="GO" id="GO:0005840">
    <property type="term" value="C:ribosome"/>
    <property type="evidence" value="ECO:0007669"/>
    <property type="project" value="UniProtKB-KW"/>
</dbReference>
<gene>
    <name evidence="2" type="ORF">US50_C0008G0001</name>
</gene>
<dbReference type="InterPro" id="IPR003029">
    <property type="entry name" value="S1_domain"/>
</dbReference>
<dbReference type="GO" id="GO:0003676">
    <property type="term" value="F:nucleic acid binding"/>
    <property type="evidence" value="ECO:0007669"/>
    <property type="project" value="InterPro"/>
</dbReference>
<dbReference type="Proteomes" id="UP000033876">
    <property type="component" value="Unassembled WGS sequence"/>
</dbReference>
<dbReference type="SUPFAM" id="SSF50249">
    <property type="entry name" value="Nucleic acid-binding proteins"/>
    <property type="match status" value="1"/>
</dbReference>
<dbReference type="EMBL" id="LBTF01000008">
    <property type="protein sequence ID" value="KKQ35660.1"/>
    <property type="molecule type" value="Genomic_DNA"/>
</dbReference>
<feature type="domain" description="S1 motif" evidence="1">
    <location>
        <begin position="29"/>
        <end position="96"/>
    </location>
</feature>
<dbReference type="SMART" id="SM00316">
    <property type="entry name" value="S1"/>
    <property type="match status" value="1"/>
</dbReference>
<dbReference type="AlphaFoldDB" id="A0A0G0HAX5"/>
<keyword evidence="2" id="KW-0687">Ribonucleoprotein</keyword>
<accession>A0A0G0HAX5</accession>
<feature type="non-terminal residue" evidence="2">
    <location>
        <position position="127"/>
    </location>
</feature>
<comment type="caution">
    <text evidence="2">The sequence shown here is derived from an EMBL/GenBank/DDBJ whole genome shotgun (WGS) entry which is preliminary data.</text>
</comment>
<name>A0A0G0HAX5_9BACT</name>
<proteinExistence type="predicted"/>
<keyword evidence="2" id="KW-0689">Ribosomal protein</keyword>
<evidence type="ECO:0000313" key="3">
    <source>
        <dbReference type="Proteomes" id="UP000033876"/>
    </source>
</evidence>
<sequence length="127" mass="13983">MTQIAEKIKPEMSALWTLIEKSPSSVEFDALVEGPVIEVKRSAVYVDLAPFGTGIIFGREFLAAKDIIKKIKVGDIVKAKVVETENEDGYIELSLKEAKQALVWNEAEEAIKGKGIHDLQVKEANKG</sequence>
<evidence type="ECO:0000259" key="1">
    <source>
        <dbReference type="PROSITE" id="PS50126"/>
    </source>
</evidence>
<reference evidence="2 3" key="1">
    <citation type="journal article" date="2015" name="Nature">
        <title>rRNA introns, odd ribosomes, and small enigmatic genomes across a large radiation of phyla.</title>
        <authorList>
            <person name="Brown C.T."/>
            <person name="Hug L.A."/>
            <person name="Thomas B.C."/>
            <person name="Sharon I."/>
            <person name="Castelle C.J."/>
            <person name="Singh A."/>
            <person name="Wilkins M.J."/>
            <person name="Williams K.H."/>
            <person name="Banfield J.F."/>
        </authorList>
    </citation>
    <scope>NUCLEOTIDE SEQUENCE [LARGE SCALE GENOMIC DNA]</scope>
</reference>
<dbReference type="InterPro" id="IPR012340">
    <property type="entry name" value="NA-bd_OB-fold"/>
</dbReference>